<feature type="transmembrane region" description="Helical" evidence="19">
    <location>
        <begin position="93"/>
        <end position="118"/>
    </location>
</feature>
<keyword evidence="11" id="KW-0256">Endoplasmic reticulum</keyword>
<dbReference type="UniPathway" id="UPA00378"/>
<evidence type="ECO:0000256" key="2">
    <source>
        <dbReference type="ARBA" id="ARBA00004477"/>
    </source>
</evidence>
<feature type="transmembrane region" description="Helical" evidence="19">
    <location>
        <begin position="300"/>
        <end position="318"/>
    </location>
</feature>
<dbReference type="Pfam" id="PF00953">
    <property type="entry name" value="Glycos_transf_4"/>
    <property type="match status" value="1"/>
</dbReference>
<evidence type="ECO:0000256" key="1">
    <source>
        <dbReference type="ARBA" id="ARBA00001946"/>
    </source>
</evidence>
<evidence type="ECO:0000256" key="8">
    <source>
        <dbReference type="ARBA" id="ARBA00022679"/>
    </source>
</evidence>
<dbReference type="PANTHER" id="PTHR10571">
    <property type="entry name" value="UDP-N-ACETYLGLUCOSAMINE--DOLICHYL-PHOSPHATE N-ACETYLGLUCOSAMINEPHOSPHOTRANSFERASE"/>
    <property type="match status" value="1"/>
</dbReference>
<evidence type="ECO:0000256" key="3">
    <source>
        <dbReference type="ARBA" id="ARBA00004922"/>
    </source>
</evidence>
<dbReference type="CDD" id="cd06855">
    <property type="entry name" value="GT_GPT_euk"/>
    <property type="match status" value="1"/>
</dbReference>
<evidence type="ECO:0000256" key="9">
    <source>
        <dbReference type="ARBA" id="ARBA00022692"/>
    </source>
</evidence>
<evidence type="ECO:0000256" key="18">
    <source>
        <dbReference type="ARBA" id="ARBA00045078"/>
    </source>
</evidence>
<proteinExistence type="inferred from homology"/>
<gene>
    <name evidence="20" type="ORF">GALMADRAFT_238197</name>
</gene>
<dbReference type="EMBL" id="KL142369">
    <property type="protein sequence ID" value="KDR82702.1"/>
    <property type="molecule type" value="Genomic_DNA"/>
</dbReference>
<feature type="transmembrane region" description="Helical" evidence="19">
    <location>
        <begin position="138"/>
        <end position="159"/>
    </location>
</feature>
<comment type="similarity">
    <text evidence="4">Belongs to the glycosyltransferase 4 family.</text>
</comment>
<keyword evidence="7" id="KW-0328">Glycosyltransferase</keyword>
<protein>
    <recommendedName>
        <fullName evidence="6">UDP-N-acetylglucosamine--dolichyl-phosphate N-acetylglucosaminephosphotransferase</fullName>
        <ecNumber evidence="5">2.7.8.15</ecNumber>
    </recommendedName>
    <alternativeName>
        <fullName evidence="15">GlcNAc-1-P transferase</fullName>
    </alternativeName>
    <alternativeName>
        <fullName evidence="16">N-acetylglucosamine-1-phosphate transferase</fullName>
    </alternativeName>
</protein>
<keyword evidence="21" id="KW-1185">Reference proteome</keyword>
<keyword evidence="13 19" id="KW-1133">Transmembrane helix</keyword>
<organism evidence="20 21">
    <name type="scientific">Galerina marginata (strain CBS 339.88)</name>
    <dbReference type="NCBI Taxonomy" id="685588"/>
    <lineage>
        <taxon>Eukaryota</taxon>
        <taxon>Fungi</taxon>
        <taxon>Dikarya</taxon>
        <taxon>Basidiomycota</taxon>
        <taxon>Agaricomycotina</taxon>
        <taxon>Agaricomycetes</taxon>
        <taxon>Agaricomycetidae</taxon>
        <taxon>Agaricales</taxon>
        <taxon>Agaricineae</taxon>
        <taxon>Strophariaceae</taxon>
        <taxon>Galerina</taxon>
    </lineage>
</organism>
<feature type="transmembrane region" description="Helical" evidence="19">
    <location>
        <begin position="457"/>
        <end position="484"/>
    </location>
</feature>
<keyword evidence="12" id="KW-0460">Magnesium</keyword>
<evidence type="ECO:0000256" key="17">
    <source>
        <dbReference type="ARBA" id="ARBA00044717"/>
    </source>
</evidence>
<evidence type="ECO:0000256" key="5">
    <source>
        <dbReference type="ARBA" id="ARBA00013225"/>
    </source>
</evidence>
<evidence type="ECO:0000313" key="20">
    <source>
        <dbReference type="EMBL" id="KDR82702.1"/>
    </source>
</evidence>
<feature type="transmembrane region" description="Helical" evidence="19">
    <location>
        <begin position="42"/>
        <end position="65"/>
    </location>
</feature>
<dbReference type="InterPro" id="IPR000715">
    <property type="entry name" value="Glycosyl_transferase_4"/>
</dbReference>
<evidence type="ECO:0000256" key="15">
    <source>
        <dbReference type="ARBA" id="ARBA00029567"/>
    </source>
</evidence>
<feature type="transmembrane region" description="Helical" evidence="19">
    <location>
        <begin position="199"/>
        <end position="217"/>
    </location>
</feature>
<reference evidence="21" key="1">
    <citation type="journal article" date="2014" name="Proc. Natl. Acad. Sci. U.S.A.">
        <title>Extensive sampling of basidiomycete genomes demonstrates inadequacy of the white-rot/brown-rot paradigm for wood decay fungi.</title>
        <authorList>
            <person name="Riley R."/>
            <person name="Salamov A.A."/>
            <person name="Brown D.W."/>
            <person name="Nagy L.G."/>
            <person name="Floudas D."/>
            <person name="Held B.W."/>
            <person name="Levasseur A."/>
            <person name="Lombard V."/>
            <person name="Morin E."/>
            <person name="Otillar R."/>
            <person name="Lindquist E.A."/>
            <person name="Sun H."/>
            <person name="LaButti K.M."/>
            <person name="Schmutz J."/>
            <person name="Jabbour D."/>
            <person name="Luo H."/>
            <person name="Baker S.E."/>
            <person name="Pisabarro A.G."/>
            <person name="Walton J.D."/>
            <person name="Blanchette R.A."/>
            <person name="Henrissat B."/>
            <person name="Martin F."/>
            <person name="Cullen D."/>
            <person name="Hibbett D.S."/>
            <person name="Grigoriev I.V."/>
        </authorList>
    </citation>
    <scope>NUCLEOTIDE SEQUENCE [LARGE SCALE GENOMIC DNA]</scope>
    <source>
        <strain evidence="21">CBS 339.88</strain>
    </source>
</reference>
<feature type="transmembrane region" description="Helical" evidence="19">
    <location>
        <begin position="12"/>
        <end position="30"/>
    </location>
</feature>
<comment type="pathway">
    <text evidence="3">Protein modification; protein glycosylation.</text>
</comment>
<keyword evidence="14 19" id="KW-0472">Membrane</keyword>
<comment type="function">
    <text evidence="17">UDP-N-acetylglucosamine--dolichyl-phosphate N-acetylglucosaminephosphotransferase that operates in the biosynthetic pathway of dolichol-linked oligosaccharides, the glycan precursors employed in protein asparagine (N)-glycosylation. The assembly of dolichol-linked oligosaccharides begins on the cytosolic side of the endoplasmic reticulum membrane and finishes in its lumen. The sequential addition of sugars to dolichol pyrophosphate produces dolichol-linked oligosaccharides containing fourteen sugars, including two GlcNAcs, nine mannoses and three glucoses. Once assembled, the oligosaccharide is transferred from the lipid to nascent proteins by oligosaccharyltransferases. Catalyzes the initial step of dolichol-linked oligosaccharide biosynthesis, transfering GlcNAc-1-P from cytosolic UDP-GlcNAc onto the carrier lipid dolichyl phosphate (P-dolichol), yielding GlcNAc-P-P-dolichol embedded in the cytoplasmic leaflet of the endoplasmic reticulum membrane.</text>
</comment>
<dbReference type="HOGENOM" id="CLU_029942_1_1_1"/>
<dbReference type="STRING" id="685588.A0A067TK35"/>
<feature type="transmembrane region" description="Helical" evidence="19">
    <location>
        <begin position="330"/>
        <end position="348"/>
    </location>
</feature>
<dbReference type="EC" id="2.7.8.15" evidence="5"/>
<evidence type="ECO:0000313" key="21">
    <source>
        <dbReference type="Proteomes" id="UP000027222"/>
    </source>
</evidence>
<dbReference type="OrthoDB" id="10262326at2759"/>
<comment type="cofactor">
    <cofactor evidence="1">
        <name>Mg(2+)</name>
        <dbReference type="ChEBI" id="CHEBI:18420"/>
    </cofactor>
</comment>
<evidence type="ECO:0000256" key="16">
    <source>
        <dbReference type="ARBA" id="ARBA00033238"/>
    </source>
</evidence>
<comment type="catalytic activity">
    <reaction evidence="18">
        <text>a di-trans,poly-cis-dolichyl phosphate + UDP-N-acetyl-alpha-D-glucosamine = an N-acetyl-alpha-D-glucosaminyl-diphospho-di-trans,poly-cis-dolichol + UMP</text>
        <dbReference type="Rhea" id="RHEA:13289"/>
        <dbReference type="Rhea" id="RHEA-COMP:19498"/>
        <dbReference type="Rhea" id="RHEA-COMP:19507"/>
        <dbReference type="ChEBI" id="CHEBI:57683"/>
        <dbReference type="ChEBI" id="CHEBI:57705"/>
        <dbReference type="ChEBI" id="CHEBI:57865"/>
        <dbReference type="ChEBI" id="CHEBI:58427"/>
        <dbReference type="EC" id="2.7.8.15"/>
    </reaction>
    <physiologicalReaction direction="left-to-right" evidence="18">
        <dbReference type="Rhea" id="RHEA:13290"/>
    </physiologicalReaction>
</comment>
<evidence type="ECO:0000256" key="14">
    <source>
        <dbReference type="ARBA" id="ARBA00023136"/>
    </source>
</evidence>
<comment type="subcellular location">
    <subcellularLocation>
        <location evidence="2">Endoplasmic reticulum membrane</location>
        <topology evidence="2">Multi-pass membrane protein</topology>
    </subcellularLocation>
</comment>
<evidence type="ECO:0000256" key="19">
    <source>
        <dbReference type="SAM" id="Phobius"/>
    </source>
</evidence>
<accession>A0A067TK35</accession>
<keyword evidence="10" id="KW-0479">Metal-binding</keyword>
<keyword evidence="9 19" id="KW-0812">Transmembrane</keyword>
<dbReference type="GO" id="GO:0003975">
    <property type="term" value="F:UDP-N-acetylglucosamine-dolichyl-phosphate N-acetylglucosaminephosphotransferase activity"/>
    <property type="evidence" value="ECO:0007669"/>
    <property type="project" value="UniProtKB-EC"/>
</dbReference>
<evidence type="ECO:0000256" key="6">
    <source>
        <dbReference type="ARBA" id="ARBA00017659"/>
    </source>
</evidence>
<dbReference type="GO" id="GO:0006488">
    <property type="term" value="P:dolichol-linked oligosaccharide biosynthetic process"/>
    <property type="evidence" value="ECO:0007669"/>
    <property type="project" value="InterPro"/>
</dbReference>
<evidence type="ECO:0000256" key="7">
    <source>
        <dbReference type="ARBA" id="ARBA00022676"/>
    </source>
</evidence>
<dbReference type="GO" id="GO:0016757">
    <property type="term" value="F:glycosyltransferase activity"/>
    <property type="evidence" value="ECO:0007669"/>
    <property type="project" value="UniProtKB-KW"/>
</dbReference>
<dbReference type="InterPro" id="IPR033895">
    <property type="entry name" value="GPT"/>
</dbReference>
<evidence type="ECO:0000256" key="11">
    <source>
        <dbReference type="ARBA" id="ARBA00022824"/>
    </source>
</evidence>
<feature type="transmembrane region" description="Helical" evidence="19">
    <location>
        <begin position="171"/>
        <end position="187"/>
    </location>
</feature>
<dbReference type="Proteomes" id="UP000027222">
    <property type="component" value="Unassembled WGS sequence"/>
</dbReference>
<evidence type="ECO:0000256" key="13">
    <source>
        <dbReference type="ARBA" id="ARBA00022989"/>
    </source>
</evidence>
<dbReference type="PANTHER" id="PTHR10571:SF0">
    <property type="entry name" value="UDP-N-ACETYLGLUCOSAMINE--DOLICHYL-PHOSPHATE N-ACETYLGLUCOSAMINEPHOSPHOTRANSFERASE"/>
    <property type="match status" value="1"/>
</dbReference>
<evidence type="ECO:0000256" key="4">
    <source>
        <dbReference type="ARBA" id="ARBA00009317"/>
    </source>
</evidence>
<feature type="transmembrane region" description="Helical" evidence="19">
    <location>
        <begin position="354"/>
        <end position="374"/>
    </location>
</feature>
<name>A0A067TK35_GALM3</name>
<dbReference type="AlphaFoldDB" id="A0A067TK35"/>
<evidence type="ECO:0000256" key="12">
    <source>
        <dbReference type="ARBA" id="ARBA00022842"/>
    </source>
</evidence>
<sequence length="489" mass="54559">MPVIRPRPLPRVLLFGLVPIASWFIVRPLLEPMPSIPALYSSIGFSVFAFLATIYLVPALGPTFVKAKLSGRDLLKVYDSKIPREETLIPESLGLVCASIYILSLILFIPFAFSTPILEQASVKKPHEGITVVEFPHYQLSVYLSSLLSLLVATILGFLDDVFDIRWRHKLPIPIIASIPLLMVYYAEHGNTNVVVPLPLRFIFGALINLGPLYYVYMSLLSTFSTNSINILAGINGSETSQALIIALSVILNDLLYLPWPIGFRVPLHLLGNKAELGFGGVWKAGMAYGSRELVERHLFSLYFMLPLVAVCVGFLYHNWYPARAFPGDTLCYVTGMAFAVVGIQAHFSKTLLLFFMPQIFNFLLSCPQLFGLVPCPRHRVPRFEPETNLLHPSRASEERFPKPPSRLTTFVLQVLSTLGLTEVTADPSTGVITNTTNLTILNFFLLRLGPMNEKHLVQVLIASQVAGSIFAFFIRYGLAWLVYDGDRR</sequence>
<dbReference type="GO" id="GO:0046872">
    <property type="term" value="F:metal ion binding"/>
    <property type="evidence" value="ECO:0007669"/>
    <property type="project" value="UniProtKB-KW"/>
</dbReference>
<evidence type="ECO:0000256" key="10">
    <source>
        <dbReference type="ARBA" id="ARBA00022723"/>
    </source>
</evidence>
<dbReference type="GO" id="GO:0005789">
    <property type="term" value="C:endoplasmic reticulum membrane"/>
    <property type="evidence" value="ECO:0007669"/>
    <property type="project" value="UniProtKB-SubCell"/>
</dbReference>
<keyword evidence="8" id="KW-0808">Transferase</keyword>